<sequence>MHLLQQSKQSVLLHPFIWISLFEDVAAKQIPVIPNTSIHNSTYEQFFHAFLKLIAQEGLLWNTRSLQDDGTHRMNLQDALHFGLYNHIETHLLKILVDFDVYKKNTEMSSHIHLLLSIITYILSTDSFQTVDHEEQLEHSSEIYYCKHCLAILIFAVQDLRICVKDNTLISASECTAISTIISKIITSSCFINEQKPQSRKLWKIRSDVIHMLLQMDSVPLISTSGLHMYTLPLKWHDIIYPLVFEVRGTKGWKRHDIYILAHCVINTKTLLMNDIDGGDTTAVLATFINLNLLDIARHTMYIYPWSNLLQAYISAVWQLQRKTKRANPDAEVHINYIHHSPNLFSICAIVGGQLAGCSTGQEGRKNIDMTLKKLASLCPHNTTWPTCLWVVNRLSKDEIYLSNKKYLDIDIKHKQAQQRPYKPDEVKAIMDHLQHSVVILREHVTESPDSSFQPLSHFIIDSNSVGEQSNV</sequence>
<accession>A0AA39MIT7</accession>
<gene>
    <name evidence="1" type="ORF">EV421DRAFT_1261332</name>
</gene>
<name>A0AA39MIT7_9AGAR</name>
<organism evidence="1 2">
    <name type="scientific">Armillaria borealis</name>
    <dbReference type="NCBI Taxonomy" id="47425"/>
    <lineage>
        <taxon>Eukaryota</taxon>
        <taxon>Fungi</taxon>
        <taxon>Dikarya</taxon>
        <taxon>Basidiomycota</taxon>
        <taxon>Agaricomycotina</taxon>
        <taxon>Agaricomycetes</taxon>
        <taxon>Agaricomycetidae</taxon>
        <taxon>Agaricales</taxon>
        <taxon>Marasmiineae</taxon>
        <taxon>Physalacriaceae</taxon>
        <taxon>Armillaria</taxon>
    </lineage>
</organism>
<keyword evidence="2" id="KW-1185">Reference proteome</keyword>
<dbReference type="Proteomes" id="UP001175226">
    <property type="component" value="Unassembled WGS sequence"/>
</dbReference>
<protein>
    <submittedName>
        <fullName evidence="1">Uncharacterized protein</fullName>
    </submittedName>
</protein>
<evidence type="ECO:0000313" key="1">
    <source>
        <dbReference type="EMBL" id="KAK0435020.1"/>
    </source>
</evidence>
<reference evidence="1" key="1">
    <citation type="submission" date="2023-06" db="EMBL/GenBank/DDBJ databases">
        <authorList>
            <consortium name="Lawrence Berkeley National Laboratory"/>
            <person name="Ahrendt S."/>
            <person name="Sahu N."/>
            <person name="Indic B."/>
            <person name="Wong-Bajracharya J."/>
            <person name="Merenyi Z."/>
            <person name="Ke H.-M."/>
            <person name="Monk M."/>
            <person name="Kocsube S."/>
            <person name="Drula E."/>
            <person name="Lipzen A."/>
            <person name="Balint B."/>
            <person name="Henrissat B."/>
            <person name="Andreopoulos B."/>
            <person name="Martin F.M."/>
            <person name="Harder C.B."/>
            <person name="Rigling D."/>
            <person name="Ford K.L."/>
            <person name="Foster G.D."/>
            <person name="Pangilinan J."/>
            <person name="Papanicolaou A."/>
            <person name="Barry K."/>
            <person name="LaButti K."/>
            <person name="Viragh M."/>
            <person name="Koriabine M."/>
            <person name="Yan M."/>
            <person name="Riley R."/>
            <person name="Champramary S."/>
            <person name="Plett K.L."/>
            <person name="Tsai I.J."/>
            <person name="Slot J."/>
            <person name="Sipos G."/>
            <person name="Plett J."/>
            <person name="Nagy L.G."/>
            <person name="Grigoriev I.V."/>
        </authorList>
    </citation>
    <scope>NUCLEOTIDE SEQUENCE</scope>
    <source>
        <strain evidence="1">FPL87.14</strain>
    </source>
</reference>
<evidence type="ECO:0000313" key="2">
    <source>
        <dbReference type="Proteomes" id="UP001175226"/>
    </source>
</evidence>
<dbReference type="EMBL" id="JAUEPT010000066">
    <property type="protein sequence ID" value="KAK0435020.1"/>
    <property type="molecule type" value="Genomic_DNA"/>
</dbReference>
<proteinExistence type="predicted"/>
<comment type="caution">
    <text evidence="1">The sequence shown here is derived from an EMBL/GenBank/DDBJ whole genome shotgun (WGS) entry which is preliminary data.</text>
</comment>
<dbReference type="AlphaFoldDB" id="A0AA39MIT7"/>